<dbReference type="InterPro" id="IPR027417">
    <property type="entry name" value="P-loop_NTPase"/>
</dbReference>
<dbReference type="AlphaFoldDB" id="Q2W163"/>
<evidence type="ECO:0000256" key="3">
    <source>
        <dbReference type="ARBA" id="ARBA00022840"/>
    </source>
</evidence>
<keyword evidence="6" id="KW-0347">Helicase</keyword>
<keyword evidence="3" id="KW-0067">ATP-binding</keyword>
<gene>
    <name evidence="6" type="ordered locus">amb3608</name>
</gene>
<evidence type="ECO:0000313" key="6">
    <source>
        <dbReference type="EMBL" id="BAE52412.1"/>
    </source>
</evidence>
<dbReference type="EMBL" id="AP007255">
    <property type="protein sequence ID" value="BAE52412.1"/>
    <property type="molecule type" value="Genomic_DNA"/>
</dbReference>
<keyword evidence="2" id="KW-0378">Hydrolase</keyword>
<dbReference type="InterPro" id="IPR045028">
    <property type="entry name" value="DinG/Rad3-like"/>
</dbReference>
<protein>
    <submittedName>
        <fullName evidence="6">Rad3-related DNA helicase</fullName>
    </submittedName>
</protein>
<evidence type="ECO:0000256" key="4">
    <source>
        <dbReference type="ARBA" id="ARBA00038058"/>
    </source>
</evidence>
<dbReference type="KEGG" id="mag:amb3608"/>
<dbReference type="STRING" id="342108.amb3608"/>
<dbReference type="Proteomes" id="UP000007058">
    <property type="component" value="Chromosome"/>
</dbReference>
<proteinExistence type="inferred from homology"/>
<accession>Q2W163</accession>
<dbReference type="GO" id="GO:0006139">
    <property type="term" value="P:nucleobase-containing compound metabolic process"/>
    <property type="evidence" value="ECO:0007669"/>
    <property type="project" value="InterPro"/>
</dbReference>
<reference evidence="6 7" key="1">
    <citation type="journal article" date="2005" name="DNA Res.">
        <title>Complete genome sequence of the facultative anaerobic magnetotactic bacterium Magnetospirillum sp. strain AMB-1.</title>
        <authorList>
            <person name="Matsunaga T."/>
            <person name="Okamura Y."/>
            <person name="Fukuda Y."/>
            <person name="Wahyudi A.T."/>
            <person name="Murase Y."/>
            <person name="Takeyama H."/>
        </authorList>
    </citation>
    <scope>NUCLEOTIDE SEQUENCE [LARGE SCALE GENOMIC DNA]</scope>
    <source>
        <strain evidence="7">ATCC 700264 / AMB-1</strain>
    </source>
</reference>
<dbReference type="PANTHER" id="PTHR11472:SF34">
    <property type="entry name" value="REGULATOR OF TELOMERE ELONGATION HELICASE 1"/>
    <property type="match status" value="1"/>
</dbReference>
<dbReference type="PROSITE" id="PS51193">
    <property type="entry name" value="HELICASE_ATP_BIND_2"/>
    <property type="match status" value="1"/>
</dbReference>
<dbReference type="GO" id="GO:0003676">
    <property type="term" value="F:nucleic acid binding"/>
    <property type="evidence" value="ECO:0007669"/>
    <property type="project" value="InterPro"/>
</dbReference>
<feature type="domain" description="Helicase ATP-binding" evidence="5">
    <location>
        <begin position="202"/>
        <end position="478"/>
    </location>
</feature>
<dbReference type="OrthoDB" id="9805194at2"/>
<dbReference type="PANTHER" id="PTHR11472">
    <property type="entry name" value="DNA REPAIR DEAD HELICASE RAD3/XP-D SUBFAMILY MEMBER"/>
    <property type="match status" value="1"/>
</dbReference>
<sequence length="920" mass="99881">MSAPSRILLPHVPVLVAGIRGAVALEPDGEFRRLSRSEAARYARNESPLVCHGPAVAARLGLDDFLRLDILELFAFVRPARFCLPTPRGLADAMGLPHPADLEDEAEALMNAVRRLLEELSSRTNADTAAKAVDTRGLAWMMARGGWGWGNAVLAALGVQGDSGRGGGALRVWDRLPEWSEYAPEPPPGNIPVDPTETRQRLAQMLGEGAEQRPTQADYASAVSRAFLPREAEGQPHLVLAEAGTGTGKTLGYIAPAGLWAEKNGAPVWISTHTRNLQRQLDGELDRLFPNAGDKARKVVIRKGRENYACLLNYEEMVSRNRNQDAPAVGLMARWLLATRDGDMVGGDFPGWLTEVLGRARTLGIADRRGECIFSACPHYRKCFIERAVRRARRADIVVANHALVMIQAALGGLDDGAQPTRLVFDEGHHVFDAADAAFSAHLTGLEAAEVRRWILGPEGEAVSRSRARGLHRRAEDLVGGSEEAIAALDGALAAARALPGPGWMVRISEGEPQGPAEAFLGLLRRQVYARAAHPDSPYSLETETTAPLEGLPEAAGALAAALGRIALPLQVLSKSLSALLDDEAAELESATRSRIEGICRSIERRVLMPLAGWKGMLDGVVQGGGVVERQYIDWFSVDRIDGRDYDAGMHRHWIDPTRPFAKAVVEPAHGVVITSATLKDGSGDVETDWRAAERRTGALHLDSDPLRAEVASPFDYPTRTKVLIVTDVRKDDMDQVGAAYRELFLAANGGALGLFTAISRLKAVHKRISAPLEDAGLPLLAQHLDNMDTSTLVDIFRAEEHSCLLGTDAVRDGVDVPGRSLHLIVFDRVPWPRPDILHKARRAEFGGRAYDDMITRLRLKQAFGRLVRRADDRGVFVLLDPMMPSRLFGAFPPGVEPVKVGLAEAVRQCRQLLAATADA</sequence>
<evidence type="ECO:0000256" key="2">
    <source>
        <dbReference type="ARBA" id="ARBA00022801"/>
    </source>
</evidence>
<dbReference type="SUPFAM" id="SSF52540">
    <property type="entry name" value="P-loop containing nucleoside triphosphate hydrolases"/>
    <property type="match status" value="1"/>
</dbReference>
<dbReference type="GO" id="GO:0005524">
    <property type="term" value="F:ATP binding"/>
    <property type="evidence" value="ECO:0007669"/>
    <property type="project" value="UniProtKB-KW"/>
</dbReference>
<dbReference type="HOGENOM" id="CLU_337348_0_0_5"/>
<name>Q2W163_PARM1</name>
<dbReference type="SMART" id="SM00491">
    <property type="entry name" value="HELICc2"/>
    <property type="match status" value="1"/>
</dbReference>
<dbReference type="GO" id="GO:0016818">
    <property type="term" value="F:hydrolase activity, acting on acid anhydrides, in phosphorus-containing anhydrides"/>
    <property type="evidence" value="ECO:0007669"/>
    <property type="project" value="InterPro"/>
</dbReference>
<dbReference type="RefSeq" id="WP_011385966.1">
    <property type="nucleotide sequence ID" value="NC_007626.1"/>
</dbReference>
<keyword evidence="1" id="KW-0547">Nucleotide-binding</keyword>
<dbReference type="InterPro" id="IPR014013">
    <property type="entry name" value="Helic_SF1/SF2_ATP-bd_DinG/Rad3"/>
</dbReference>
<keyword evidence="7" id="KW-1185">Reference proteome</keyword>
<dbReference type="InterPro" id="IPR006555">
    <property type="entry name" value="ATP-dep_Helicase_C"/>
</dbReference>
<comment type="similarity">
    <text evidence="4">Belongs to the helicase family. DinG subfamily.</text>
</comment>
<dbReference type="GO" id="GO:0003678">
    <property type="term" value="F:DNA helicase activity"/>
    <property type="evidence" value="ECO:0007669"/>
    <property type="project" value="TreeGrafter"/>
</dbReference>
<evidence type="ECO:0000313" key="7">
    <source>
        <dbReference type="Proteomes" id="UP000007058"/>
    </source>
</evidence>
<organism evidence="6 7">
    <name type="scientific">Paramagnetospirillum magneticum (strain ATCC 700264 / AMB-1)</name>
    <name type="common">Magnetospirillum magneticum</name>
    <dbReference type="NCBI Taxonomy" id="342108"/>
    <lineage>
        <taxon>Bacteria</taxon>
        <taxon>Pseudomonadati</taxon>
        <taxon>Pseudomonadota</taxon>
        <taxon>Alphaproteobacteria</taxon>
        <taxon>Rhodospirillales</taxon>
        <taxon>Magnetospirillaceae</taxon>
        <taxon>Paramagnetospirillum</taxon>
    </lineage>
</organism>
<evidence type="ECO:0000259" key="5">
    <source>
        <dbReference type="PROSITE" id="PS51193"/>
    </source>
</evidence>
<dbReference type="Gene3D" id="3.40.50.300">
    <property type="entry name" value="P-loop containing nucleotide triphosphate hydrolases"/>
    <property type="match status" value="2"/>
</dbReference>
<evidence type="ECO:0000256" key="1">
    <source>
        <dbReference type="ARBA" id="ARBA00022741"/>
    </source>
</evidence>
<dbReference type="Pfam" id="PF13307">
    <property type="entry name" value="Helicase_C_2"/>
    <property type="match status" value="1"/>
</dbReference>